<evidence type="ECO:0000256" key="3">
    <source>
        <dbReference type="ARBA" id="ARBA00022679"/>
    </source>
</evidence>
<organism evidence="8 9">
    <name type="scientific">Candidatus Lloydbacteria bacterium RIFCSPHIGHO2_02_FULL_50_13</name>
    <dbReference type="NCBI Taxonomy" id="1798661"/>
    <lineage>
        <taxon>Bacteria</taxon>
        <taxon>Candidatus Lloydiibacteriota</taxon>
    </lineage>
</organism>
<dbReference type="GO" id="GO:0004479">
    <property type="term" value="F:methionyl-tRNA formyltransferase activity"/>
    <property type="evidence" value="ECO:0007669"/>
    <property type="project" value="UniProtKB-UniRule"/>
</dbReference>
<sequence>MQTPRFAFFGTPRFAQIVLDELGQKGFVPTLVITAPDKPKGRKLIVTPSEVKMWAQKRSIPVLTPEKLRDESFLTELKGADCDLFIVAAYGKIIPKTVLEMPRSGVLNVHPSLLPKFRGPSPIESAILSDETSTGVTIIALDAEMDHGHIVAQRTIHDGNVQGGTLGNDSSRFHLVRSYWPPKGSELTKDLAHLGGALLAEIIPEWLRAPTSHPQDHSRATFTKKITKEDGLIDLADDPLANYKKIRAYDEWPGAYFFVERNGKRMRVRVTEANYQSGALVITRVVPEGKREMSYEDFLRGTK</sequence>
<dbReference type="InterPro" id="IPR041711">
    <property type="entry name" value="Met-tRNA-FMT_N"/>
</dbReference>
<feature type="domain" description="Formyl transferase N-terminal" evidence="6">
    <location>
        <begin position="5"/>
        <end position="156"/>
    </location>
</feature>
<evidence type="ECO:0000313" key="8">
    <source>
        <dbReference type="EMBL" id="OGZ07700.1"/>
    </source>
</evidence>
<evidence type="ECO:0000259" key="6">
    <source>
        <dbReference type="Pfam" id="PF00551"/>
    </source>
</evidence>
<evidence type="ECO:0000313" key="9">
    <source>
        <dbReference type="Proteomes" id="UP000177996"/>
    </source>
</evidence>
<dbReference type="SUPFAM" id="SSF50486">
    <property type="entry name" value="FMT C-terminal domain-like"/>
    <property type="match status" value="1"/>
</dbReference>
<keyword evidence="3 5" id="KW-0808">Transferase</keyword>
<evidence type="ECO:0000256" key="4">
    <source>
        <dbReference type="ARBA" id="ARBA00022917"/>
    </source>
</evidence>
<dbReference type="InterPro" id="IPR005793">
    <property type="entry name" value="Formyl_trans_C"/>
</dbReference>
<name>A0A1G2D410_9BACT</name>
<dbReference type="AlphaFoldDB" id="A0A1G2D410"/>
<reference evidence="8 9" key="1">
    <citation type="journal article" date="2016" name="Nat. Commun.">
        <title>Thousands of microbial genomes shed light on interconnected biogeochemical processes in an aquifer system.</title>
        <authorList>
            <person name="Anantharaman K."/>
            <person name="Brown C.T."/>
            <person name="Hug L.A."/>
            <person name="Sharon I."/>
            <person name="Castelle C.J."/>
            <person name="Probst A.J."/>
            <person name="Thomas B.C."/>
            <person name="Singh A."/>
            <person name="Wilkins M.J."/>
            <person name="Karaoz U."/>
            <person name="Brodie E.L."/>
            <person name="Williams K.H."/>
            <person name="Hubbard S.S."/>
            <person name="Banfield J.F."/>
        </authorList>
    </citation>
    <scope>NUCLEOTIDE SEQUENCE [LARGE SCALE GENOMIC DNA]</scope>
</reference>
<feature type="domain" description="Formyl transferase C-terminal" evidence="7">
    <location>
        <begin position="225"/>
        <end position="273"/>
    </location>
</feature>
<dbReference type="STRING" id="1798661.A3D65_00900"/>
<dbReference type="InterPro" id="IPR044135">
    <property type="entry name" value="Met-tRNA-FMT_C"/>
</dbReference>
<dbReference type="Gene3D" id="3.40.50.12230">
    <property type="match status" value="1"/>
</dbReference>
<feature type="binding site" evidence="5">
    <location>
        <begin position="112"/>
        <end position="115"/>
    </location>
    <ligand>
        <name>(6S)-5,6,7,8-tetrahydrofolate</name>
        <dbReference type="ChEBI" id="CHEBI:57453"/>
    </ligand>
</feature>
<protein>
    <recommendedName>
        <fullName evidence="2 5">Methionyl-tRNA formyltransferase</fullName>
        <ecNumber evidence="2 5">2.1.2.9</ecNumber>
    </recommendedName>
</protein>
<dbReference type="Proteomes" id="UP000177996">
    <property type="component" value="Unassembled WGS sequence"/>
</dbReference>
<dbReference type="InterPro" id="IPR002376">
    <property type="entry name" value="Formyl_transf_N"/>
</dbReference>
<dbReference type="EC" id="2.1.2.9" evidence="2 5"/>
<evidence type="ECO:0000256" key="2">
    <source>
        <dbReference type="ARBA" id="ARBA00012261"/>
    </source>
</evidence>
<dbReference type="SUPFAM" id="SSF53328">
    <property type="entry name" value="Formyltransferase"/>
    <property type="match status" value="1"/>
</dbReference>
<gene>
    <name evidence="5" type="primary">fmt</name>
    <name evidence="8" type="ORF">A3D65_00900</name>
</gene>
<dbReference type="InterPro" id="IPR011034">
    <property type="entry name" value="Formyl_transferase-like_C_sf"/>
</dbReference>
<dbReference type="Pfam" id="PF02911">
    <property type="entry name" value="Formyl_trans_C"/>
    <property type="match status" value="1"/>
</dbReference>
<evidence type="ECO:0000256" key="1">
    <source>
        <dbReference type="ARBA" id="ARBA00010699"/>
    </source>
</evidence>
<accession>A0A1G2D410</accession>
<dbReference type="PANTHER" id="PTHR11138:SF5">
    <property type="entry name" value="METHIONYL-TRNA FORMYLTRANSFERASE, MITOCHONDRIAL"/>
    <property type="match status" value="1"/>
</dbReference>
<evidence type="ECO:0000256" key="5">
    <source>
        <dbReference type="HAMAP-Rule" id="MF_00182"/>
    </source>
</evidence>
<comment type="similarity">
    <text evidence="1 5">Belongs to the Fmt family.</text>
</comment>
<dbReference type="Pfam" id="PF00551">
    <property type="entry name" value="Formyl_trans_N"/>
    <property type="match status" value="1"/>
</dbReference>
<dbReference type="HAMAP" id="MF_00182">
    <property type="entry name" value="Formyl_trans"/>
    <property type="match status" value="1"/>
</dbReference>
<proteinExistence type="inferred from homology"/>
<dbReference type="InterPro" id="IPR005794">
    <property type="entry name" value="Fmt"/>
</dbReference>
<dbReference type="PANTHER" id="PTHR11138">
    <property type="entry name" value="METHIONYL-TRNA FORMYLTRANSFERASE"/>
    <property type="match status" value="1"/>
</dbReference>
<comment type="caution">
    <text evidence="8">The sequence shown here is derived from an EMBL/GenBank/DDBJ whole genome shotgun (WGS) entry which is preliminary data.</text>
</comment>
<comment type="function">
    <text evidence="5">Attaches a formyl group to the free amino group of methionyl-tRNA(fMet). The formyl group appears to play a dual role in the initiator identity of N-formylmethionyl-tRNA by promoting its recognition by IF2 and preventing the misappropriation of this tRNA by the elongation apparatus.</text>
</comment>
<evidence type="ECO:0000259" key="7">
    <source>
        <dbReference type="Pfam" id="PF02911"/>
    </source>
</evidence>
<dbReference type="CDD" id="cd08646">
    <property type="entry name" value="FMT_core_Met-tRNA-FMT_N"/>
    <property type="match status" value="1"/>
</dbReference>
<dbReference type="EMBL" id="MHLL01000054">
    <property type="protein sequence ID" value="OGZ07700.1"/>
    <property type="molecule type" value="Genomic_DNA"/>
</dbReference>
<dbReference type="CDD" id="cd08704">
    <property type="entry name" value="Met_tRNA_FMT_C"/>
    <property type="match status" value="1"/>
</dbReference>
<keyword evidence="4 5" id="KW-0648">Protein biosynthesis</keyword>
<dbReference type="GO" id="GO:0005829">
    <property type="term" value="C:cytosol"/>
    <property type="evidence" value="ECO:0007669"/>
    <property type="project" value="TreeGrafter"/>
</dbReference>
<dbReference type="InterPro" id="IPR036477">
    <property type="entry name" value="Formyl_transf_N_sf"/>
</dbReference>
<comment type="catalytic activity">
    <reaction evidence="5">
        <text>L-methionyl-tRNA(fMet) + (6R)-10-formyltetrahydrofolate = N-formyl-L-methionyl-tRNA(fMet) + (6S)-5,6,7,8-tetrahydrofolate + H(+)</text>
        <dbReference type="Rhea" id="RHEA:24380"/>
        <dbReference type="Rhea" id="RHEA-COMP:9952"/>
        <dbReference type="Rhea" id="RHEA-COMP:9953"/>
        <dbReference type="ChEBI" id="CHEBI:15378"/>
        <dbReference type="ChEBI" id="CHEBI:57453"/>
        <dbReference type="ChEBI" id="CHEBI:78530"/>
        <dbReference type="ChEBI" id="CHEBI:78844"/>
        <dbReference type="ChEBI" id="CHEBI:195366"/>
        <dbReference type="EC" id="2.1.2.9"/>
    </reaction>
</comment>